<keyword evidence="3" id="KW-1185">Reference proteome</keyword>
<organism evidence="2 3">
    <name type="scientific">Cryptolaemus montrouzieri</name>
    <dbReference type="NCBI Taxonomy" id="559131"/>
    <lineage>
        <taxon>Eukaryota</taxon>
        <taxon>Metazoa</taxon>
        <taxon>Ecdysozoa</taxon>
        <taxon>Arthropoda</taxon>
        <taxon>Hexapoda</taxon>
        <taxon>Insecta</taxon>
        <taxon>Pterygota</taxon>
        <taxon>Neoptera</taxon>
        <taxon>Endopterygota</taxon>
        <taxon>Coleoptera</taxon>
        <taxon>Polyphaga</taxon>
        <taxon>Cucujiformia</taxon>
        <taxon>Coccinelloidea</taxon>
        <taxon>Coccinellidae</taxon>
        <taxon>Scymninae</taxon>
        <taxon>Scymnini</taxon>
        <taxon>Cryptolaemus</taxon>
    </lineage>
</organism>
<dbReference type="Pfam" id="PF05225">
    <property type="entry name" value="HTH_psq"/>
    <property type="match status" value="1"/>
</dbReference>
<evidence type="ECO:0000313" key="2">
    <source>
        <dbReference type="EMBL" id="KAL3279911.1"/>
    </source>
</evidence>
<dbReference type="Proteomes" id="UP001516400">
    <property type="component" value="Unassembled WGS sequence"/>
</dbReference>
<name>A0ABD2NNH9_9CUCU</name>
<feature type="domain" description="HTH psq-type" evidence="1">
    <location>
        <begin position="68"/>
        <end position="106"/>
    </location>
</feature>
<protein>
    <recommendedName>
        <fullName evidence="1">HTH psq-type domain-containing protein</fullName>
    </recommendedName>
</protein>
<proteinExistence type="predicted"/>
<gene>
    <name evidence="2" type="ORF">HHI36_017418</name>
</gene>
<evidence type="ECO:0000313" key="3">
    <source>
        <dbReference type="Proteomes" id="UP001516400"/>
    </source>
</evidence>
<evidence type="ECO:0000259" key="1">
    <source>
        <dbReference type="Pfam" id="PF05225"/>
    </source>
</evidence>
<dbReference type="AlphaFoldDB" id="A0ABD2NNH9"/>
<sequence length="225" mass="25207">MQSDTWNWTIRFNRIGISKNVGKYTRALPSHCSPVDRRTIGMENLELSDERKMPTAYQRKRPQSGNSTKEALIAALETINTGQKSINQESSYYNITARTLRRRLIGNNVEKVGLGVYPYNSNAIPEYAYLVYEANNNELTVTVLARRQPEQEEVTVPTVVPGLTTPEREIPLEQIAGPSSRSSALYFHPADPVAGPSSRPDIFLSKNSDKISSKIAFILRNCSNC</sequence>
<dbReference type="InterPro" id="IPR007889">
    <property type="entry name" value="HTH_Psq"/>
</dbReference>
<accession>A0ABD2NNH9</accession>
<dbReference type="EMBL" id="JABFTP020000124">
    <property type="protein sequence ID" value="KAL3279911.1"/>
    <property type="molecule type" value="Genomic_DNA"/>
</dbReference>
<reference evidence="2 3" key="1">
    <citation type="journal article" date="2021" name="BMC Biol.">
        <title>Horizontally acquired antibacterial genes associated with adaptive radiation of ladybird beetles.</title>
        <authorList>
            <person name="Li H.S."/>
            <person name="Tang X.F."/>
            <person name="Huang Y.H."/>
            <person name="Xu Z.Y."/>
            <person name="Chen M.L."/>
            <person name="Du X.Y."/>
            <person name="Qiu B.Y."/>
            <person name="Chen P.T."/>
            <person name="Zhang W."/>
            <person name="Slipinski A."/>
            <person name="Escalona H.E."/>
            <person name="Waterhouse R.M."/>
            <person name="Zwick A."/>
            <person name="Pang H."/>
        </authorList>
    </citation>
    <scope>NUCLEOTIDE SEQUENCE [LARGE SCALE GENOMIC DNA]</scope>
    <source>
        <strain evidence="2">SYSU2018</strain>
    </source>
</reference>
<comment type="caution">
    <text evidence="2">The sequence shown here is derived from an EMBL/GenBank/DDBJ whole genome shotgun (WGS) entry which is preliminary data.</text>
</comment>